<accession>A0A4Z2EZ47</accession>
<organism evidence="2 3">
    <name type="scientific">Liparis tanakae</name>
    <name type="common">Tanaka's snailfish</name>
    <dbReference type="NCBI Taxonomy" id="230148"/>
    <lineage>
        <taxon>Eukaryota</taxon>
        <taxon>Metazoa</taxon>
        <taxon>Chordata</taxon>
        <taxon>Craniata</taxon>
        <taxon>Vertebrata</taxon>
        <taxon>Euteleostomi</taxon>
        <taxon>Actinopterygii</taxon>
        <taxon>Neopterygii</taxon>
        <taxon>Teleostei</taxon>
        <taxon>Neoteleostei</taxon>
        <taxon>Acanthomorphata</taxon>
        <taxon>Eupercaria</taxon>
        <taxon>Perciformes</taxon>
        <taxon>Cottioidei</taxon>
        <taxon>Cottales</taxon>
        <taxon>Liparidae</taxon>
        <taxon>Liparis</taxon>
    </lineage>
</organism>
<dbReference type="EMBL" id="SRLO01002055">
    <property type="protein sequence ID" value="TNN34043.1"/>
    <property type="molecule type" value="Genomic_DNA"/>
</dbReference>
<feature type="compositionally biased region" description="Polar residues" evidence="1">
    <location>
        <begin position="84"/>
        <end position="103"/>
    </location>
</feature>
<sequence>MQLQGLVAELREGLHAALTELCELRHRDRGLEAELRVHQSDVDDKIMSLKNSLNTRNSRADVLEEHISDLSTIQHFFSGPPLGSSPQRSATSTHTSVSEQEAQQLRGCPSTPPAWGERRRSRDDAETLGIPAENSKRQRVALELLESERVYVSHLSLLLKANISFNGSDALGCKDKR</sequence>
<feature type="region of interest" description="Disordered" evidence="1">
    <location>
        <begin position="78"/>
        <end position="132"/>
    </location>
</feature>
<name>A0A4Z2EZ47_9TELE</name>
<dbReference type="OrthoDB" id="8828665at2759"/>
<gene>
    <name evidence="2" type="primary">ARHGEF33_0</name>
    <name evidence="2" type="ORF">EYF80_055792</name>
</gene>
<keyword evidence="3" id="KW-1185">Reference proteome</keyword>
<dbReference type="Proteomes" id="UP000314294">
    <property type="component" value="Unassembled WGS sequence"/>
</dbReference>
<proteinExistence type="predicted"/>
<feature type="compositionally biased region" description="Basic and acidic residues" evidence="1">
    <location>
        <begin position="116"/>
        <end position="125"/>
    </location>
</feature>
<comment type="caution">
    <text evidence="2">The sequence shown here is derived from an EMBL/GenBank/DDBJ whole genome shotgun (WGS) entry which is preliminary data.</text>
</comment>
<dbReference type="PANTHER" id="PTHR46944:SF1">
    <property type="entry name" value="RHO GUANINE NUCLEOTIDE EXCHANGE FACTOR 33"/>
    <property type="match status" value="1"/>
</dbReference>
<dbReference type="SUPFAM" id="SSF48065">
    <property type="entry name" value="DBL homology domain (DH-domain)"/>
    <property type="match status" value="1"/>
</dbReference>
<evidence type="ECO:0000313" key="2">
    <source>
        <dbReference type="EMBL" id="TNN34043.1"/>
    </source>
</evidence>
<dbReference type="PANTHER" id="PTHR46944">
    <property type="entry name" value="RHO GUANINE NUCLEOTIDE EXCHANGE FACTOR 33"/>
    <property type="match status" value="1"/>
</dbReference>
<reference evidence="2 3" key="1">
    <citation type="submission" date="2019-03" db="EMBL/GenBank/DDBJ databases">
        <title>First draft genome of Liparis tanakae, snailfish: a comprehensive survey of snailfish specific genes.</title>
        <authorList>
            <person name="Kim W."/>
            <person name="Song I."/>
            <person name="Jeong J.-H."/>
            <person name="Kim D."/>
            <person name="Kim S."/>
            <person name="Ryu S."/>
            <person name="Song J.Y."/>
            <person name="Lee S.K."/>
        </authorList>
    </citation>
    <scope>NUCLEOTIDE SEQUENCE [LARGE SCALE GENOMIC DNA]</scope>
    <source>
        <tissue evidence="2">Muscle</tissue>
    </source>
</reference>
<dbReference type="AlphaFoldDB" id="A0A4Z2EZ47"/>
<evidence type="ECO:0000313" key="3">
    <source>
        <dbReference type="Proteomes" id="UP000314294"/>
    </source>
</evidence>
<protein>
    <submittedName>
        <fullName evidence="2">Rho guanine nucleotide exchange factor 33</fullName>
    </submittedName>
</protein>
<dbReference type="InterPro" id="IPR035899">
    <property type="entry name" value="DBL_dom_sf"/>
</dbReference>
<dbReference type="InterPro" id="IPR042849">
    <property type="entry name" value="ARHGEF33"/>
</dbReference>
<evidence type="ECO:0000256" key="1">
    <source>
        <dbReference type="SAM" id="MobiDB-lite"/>
    </source>
</evidence>